<keyword evidence="1" id="KW-0732">Signal</keyword>
<protein>
    <submittedName>
        <fullName evidence="2">Uncharacterized protein</fullName>
    </submittedName>
</protein>
<feature type="signal peptide" evidence="1">
    <location>
        <begin position="1"/>
        <end position="28"/>
    </location>
</feature>
<proteinExistence type="predicted"/>
<reference evidence="2" key="1">
    <citation type="submission" date="2017-07" db="EMBL/GenBank/DDBJ databases">
        <title>Taro Niue Genome Assembly and Annotation.</title>
        <authorList>
            <person name="Atibalentja N."/>
            <person name="Keating K."/>
            <person name="Fields C.J."/>
        </authorList>
    </citation>
    <scope>NUCLEOTIDE SEQUENCE</scope>
    <source>
        <strain evidence="2">Niue_2</strain>
        <tissue evidence="2">Leaf</tissue>
    </source>
</reference>
<evidence type="ECO:0000313" key="2">
    <source>
        <dbReference type="EMBL" id="MQL81561.1"/>
    </source>
</evidence>
<accession>A0A843UDS3</accession>
<dbReference type="Proteomes" id="UP000652761">
    <property type="component" value="Unassembled WGS sequence"/>
</dbReference>
<evidence type="ECO:0000256" key="1">
    <source>
        <dbReference type="SAM" id="SignalP"/>
    </source>
</evidence>
<evidence type="ECO:0000313" key="3">
    <source>
        <dbReference type="Proteomes" id="UP000652761"/>
    </source>
</evidence>
<dbReference type="EMBL" id="NMUH01000575">
    <property type="protein sequence ID" value="MQL81561.1"/>
    <property type="molecule type" value="Genomic_DNA"/>
</dbReference>
<feature type="chain" id="PRO_5032424415" evidence="1">
    <location>
        <begin position="29"/>
        <end position="110"/>
    </location>
</feature>
<sequence length="110" mass="11678">MVGVMLKLPLENWLLTVALSALNPPILGFVKSSIRDWRGRQGWRPQRLWGLHLGMGSHDPTGLKVAPSLHLGQLHRCGHGSGRGVGVACGGWNRLPSRGGACGRGAVAEA</sequence>
<dbReference type="AlphaFoldDB" id="A0A843UDS3"/>
<gene>
    <name evidence="2" type="ORF">Taro_014031</name>
</gene>
<name>A0A843UDS3_COLES</name>
<organism evidence="2 3">
    <name type="scientific">Colocasia esculenta</name>
    <name type="common">Wild taro</name>
    <name type="synonym">Arum esculentum</name>
    <dbReference type="NCBI Taxonomy" id="4460"/>
    <lineage>
        <taxon>Eukaryota</taxon>
        <taxon>Viridiplantae</taxon>
        <taxon>Streptophyta</taxon>
        <taxon>Embryophyta</taxon>
        <taxon>Tracheophyta</taxon>
        <taxon>Spermatophyta</taxon>
        <taxon>Magnoliopsida</taxon>
        <taxon>Liliopsida</taxon>
        <taxon>Araceae</taxon>
        <taxon>Aroideae</taxon>
        <taxon>Colocasieae</taxon>
        <taxon>Colocasia</taxon>
    </lineage>
</organism>
<comment type="caution">
    <text evidence="2">The sequence shown here is derived from an EMBL/GenBank/DDBJ whole genome shotgun (WGS) entry which is preliminary data.</text>
</comment>
<keyword evidence="3" id="KW-1185">Reference proteome</keyword>